<dbReference type="PANTHER" id="PTHR33910:SF1">
    <property type="entry name" value="PROTEIN TRANSLOCASE SUBUNIT SECE"/>
    <property type="match status" value="1"/>
</dbReference>
<keyword evidence="11" id="KW-1185">Reference proteome</keyword>
<evidence type="ECO:0000256" key="9">
    <source>
        <dbReference type="HAMAP-Rule" id="MF_00422"/>
    </source>
</evidence>
<keyword evidence="5 9" id="KW-0653">Protein transport</keyword>
<dbReference type="AlphaFoldDB" id="A0A0S3EYL3"/>
<evidence type="ECO:0000313" key="10">
    <source>
        <dbReference type="EMBL" id="ALR20537.1"/>
    </source>
</evidence>
<accession>A0A0S3EYL3</accession>
<dbReference type="NCBIfam" id="TIGR00964">
    <property type="entry name" value="secE_bact"/>
    <property type="match status" value="1"/>
</dbReference>
<evidence type="ECO:0000256" key="8">
    <source>
        <dbReference type="ARBA" id="ARBA00023136"/>
    </source>
</evidence>
<dbReference type="GO" id="GO:0005886">
    <property type="term" value="C:plasma membrane"/>
    <property type="evidence" value="ECO:0007669"/>
    <property type="project" value="UniProtKB-SubCell"/>
</dbReference>
<dbReference type="InterPro" id="IPR038379">
    <property type="entry name" value="SecE_sf"/>
</dbReference>
<dbReference type="PROSITE" id="PS01067">
    <property type="entry name" value="SECE_SEC61G"/>
    <property type="match status" value="1"/>
</dbReference>
<reference evidence="10 11" key="1">
    <citation type="submission" date="2015-11" db="EMBL/GenBank/DDBJ databases">
        <title>A Two-component Flavoprotein Monooxygenase System MeaXY Responsible for para-Hydroxylation of 2-Methyl-6-ethylaniline and 2,6-Diethylaniline in Sphingobium baderi DE-13.</title>
        <authorList>
            <person name="Cheng M."/>
            <person name="Meng Q."/>
            <person name="Yang Y."/>
            <person name="Chu C."/>
            <person name="Yan X."/>
            <person name="He J."/>
            <person name="Li S."/>
        </authorList>
    </citation>
    <scope>NUCLEOTIDE SEQUENCE [LARGE SCALE GENOMIC DNA]</scope>
    <source>
        <strain evidence="10 11">DE-13</strain>
    </source>
</reference>
<comment type="function">
    <text evidence="9">Essential subunit of the Sec protein translocation channel SecYEG. Clamps together the 2 halves of SecY. May contact the channel plug during translocation.</text>
</comment>
<evidence type="ECO:0000313" key="11">
    <source>
        <dbReference type="Proteomes" id="UP000056968"/>
    </source>
</evidence>
<proteinExistence type="inferred from homology"/>
<keyword evidence="6 9" id="KW-1133">Transmembrane helix</keyword>
<evidence type="ECO:0000256" key="7">
    <source>
        <dbReference type="ARBA" id="ARBA00023010"/>
    </source>
</evidence>
<dbReference type="PRINTS" id="PR01650">
    <property type="entry name" value="SECETRNLCASE"/>
</dbReference>
<dbReference type="RefSeq" id="WP_062064252.1">
    <property type="nucleotide sequence ID" value="NZ_CP013264.1"/>
</dbReference>
<dbReference type="EMBL" id="CP013264">
    <property type="protein sequence ID" value="ALR20537.1"/>
    <property type="molecule type" value="Genomic_DNA"/>
</dbReference>
<dbReference type="Gene3D" id="1.20.5.1030">
    <property type="entry name" value="Preprotein translocase secy subunit"/>
    <property type="match status" value="1"/>
</dbReference>
<feature type="transmembrane region" description="Helical" evidence="9">
    <location>
        <begin position="32"/>
        <end position="61"/>
    </location>
</feature>
<evidence type="ECO:0000256" key="4">
    <source>
        <dbReference type="ARBA" id="ARBA00022692"/>
    </source>
</evidence>
<evidence type="ECO:0000256" key="3">
    <source>
        <dbReference type="ARBA" id="ARBA00022475"/>
    </source>
</evidence>
<organism evidence="10 11">
    <name type="scientific">Sphingobium baderi</name>
    <dbReference type="NCBI Taxonomy" id="1332080"/>
    <lineage>
        <taxon>Bacteria</taxon>
        <taxon>Pseudomonadati</taxon>
        <taxon>Pseudomonadota</taxon>
        <taxon>Alphaproteobacteria</taxon>
        <taxon>Sphingomonadales</taxon>
        <taxon>Sphingomonadaceae</taxon>
        <taxon>Sphingobium</taxon>
    </lineage>
</organism>
<keyword evidence="2 9" id="KW-0813">Transport</keyword>
<dbReference type="InterPro" id="IPR001901">
    <property type="entry name" value="Translocase_SecE/Sec61-g"/>
</dbReference>
<dbReference type="HAMAP" id="MF_00422">
    <property type="entry name" value="SecE"/>
    <property type="match status" value="1"/>
</dbReference>
<protein>
    <recommendedName>
        <fullName evidence="9">Protein translocase subunit SecE</fullName>
    </recommendedName>
</protein>
<sequence>MAKVSPGEFVNQVKTEASKIVWPTGRETVMTAVMVVIMTTLLGLFFFGIDTFFGAIVQWLLGFASGRG</sequence>
<dbReference type="GO" id="GO:0006605">
    <property type="term" value="P:protein targeting"/>
    <property type="evidence" value="ECO:0007669"/>
    <property type="project" value="UniProtKB-UniRule"/>
</dbReference>
<dbReference type="STRING" id="1332080.ATN00_09685"/>
<dbReference type="GO" id="GO:0065002">
    <property type="term" value="P:intracellular protein transmembrane transport"/>
    <property type="evidence" value="ECO:0007669"/>
    <property type="project" value="UniProtKB-UniRule"/>
</dbReference>
<dbReference type="GO" id="GO:0009306">
    <property type="term" value="P:protein secretion"/>
    <property type="evidence" value="ECO:0007669"/>
    <property type="project" value="UniProtKB-UniRule"/>
</dbReference>
<evidence type="ECO:0000256" key="5">
    <source>
        <dbReference type="ARBA" id="ARBA00022927"/>
    </source>
</evidence>
<keyword evidence="7 9" id="KW-0811">Translocation</keyword>
<dbReference type="GO" id="GO:0043952">
    <property type="term" value="P:protein transport by the Sec complex"/>
    <property type="evidence" value="ECO:0007669"/>
    <property type="project" value="UniProtKB-UniRule"/>
</dbReference>
<dbReference type="Proteomes" id="UP000056968">
    <property type="component" value="Chromosome"/>
</dbReference>
<comment type="similarity">
    <text evidence="9">Belongs to the SecE/SEC61-gamma family.</text>
</comment>
<keyword evidence="8 9" id="KW-0472">Membrane</keyword>
<keyword evidence="3 9" id="KW-1003">Cell membrane</keyword>
<dbReference type="KEGG" id="sbd:ATN00_09685"/>
<comment type="subunit">
    <text evidence="9">Component of the Sec protein translocase complex. Heterotrimer consisting of SecY, SecE and SecG subunits. The heterotrimers can form oligomers, although 1 heterotrimer is thought to be able to translocate proteins. Interacts with the ribosome. Interacts with SecDF, and other proteins may be involved. Interacts with SecA.</text>
</comment>
<evidence type="ECO:0000256" key="6">
    <source>
        <dbReference type="ARBA" id="ARBA00022989"/>
    </source>
</evidence>
<name>A0A0S3EYL3_9SPHN</name>
<gene>
    <name evidence="9" type="primary">secE</name>
    <name evidence="10" type="ORF">ATN00_09685</name>
</gene>
<evidence type="ECO:0000256" key="1">
    <source>
        <dbReference type="ARBA" id="ARBA00004370"/>
    </source>
</evidence>
<keyword evidence="4 9" id="KW-0812">Transmembrane</keyword>
<evidence type="ECO:0000256" key="2">
    <source>
        <dbReference type="ARBA" id="ARBA00022448"/>
    </source>
</evidence>
<dbReference type="PANTHER" id="PTHR33910">
    <property type="entry name" value="PROTEIN TRANSLOCASE SUBUNIT SECE"/>
    <property type="match status" value="1"/>
</dbReference>
<comment type="subcellular location">
    <subcellularLocation>
        <location evidence="9">Cell membrane</location>
        <topology evidence="9">Single-pass membrane protein</topology>
    </subcellularLocation>
    <subcellularLocation>
        <location evidence="1">Membrane</location>
    </subcellularLocation>
</comment>
<dbReference type="Pfam" id="PF00584">
    <property type="entry name" value="SecE"/>
    <property type="match status" value="1"/>
</dbReference>
<dbReference type="GO" id="GO:0008320">
    <property type="term" value="F:protein transmembrane transporter activity"/>
    <property type="evidence" value="ECO:0007669"/>
    <property type="project" value="UniProtKB-UniRule"/>
</dbReference>
<dbReference type="InterPro" id="IPR005807">
    <property type="entry name" value="SecE_bac"/>
</dbReference>